<keyword evidence="3" id="KW-1185">Reference proteome</keyword>
<protein>
    <submittedName>
        <fullName evidence="2">PAS domain-containing protein</fullName>
    </submittedName>
</protein>
<dbReference type="EMBL" id="JBHTMC010000024">
    <property type="protein sequence ID" value="MFD1264280.1"/>
    <property type="molecule type" value="Genomic_DNA"/>
</dbReference>
<organism evidence="2 3">
    <name type="scientific">Thauera mechernichensis</name>
    <dbReference type="NCBI Taxonomy" id="82788"/>
    <lineage>
        <taxon>Bacteria</taxon>
        <taxon>Pseudomonadati</taxon>
        <taxon>Pseudomonadota</taxon>
        <taxon>Betaproteobacteria</taxon>
        <taxon>Rhodocyclales</taxon>
        <taxon>Zoogloeaceae</taxon>
        <taxon>Thauera</taxon>
    </lineage>
</organism>
<evidence type="ECO:0000313" key="2">
    <source>
        <dbReference type="EMBL" id="MFD1264280.1"/>
    </source>
</evidence>
<dbReference type="CDD" id="cd00130">
    <property type="entry name" value="PAS"/>
    <property type="match status" value="1"/>
</dbReference>
<dbReference type="Gene3D" id="3.30.450.20">
    <property type="entry name" value="PAS domain"/>
    <property type="match status" value="1"/>
</dbReference>
<dbReference type="InterPro" id="IPR035965">
    <property type="entry name" value="PAS-like_dom_sf"/>
</dbReference>
<dbReference type="NCBIfam" id="TIGR00229">
    <property type="entry name" value="sensory_box"/>
    <property type="match status" value="1"/>
</dbReference>
<dbReference type="Pfam" id="PF08447">
    <property type="entry name" value="PAS_3"/>
    <property type="match status" value="1"/>
</dbReference>
<feature type="domain" description="PAS fold-3" evidence="1">
    <location>
        <begin position="31"/>
        <end position="113"/>
    </location>
</feature>
<sequence length="180" mass="20637">MKSGIIPVDREVRFDAHEIIVSKTDVKGILTYANRVFMRVANFSERQLLGKQHNVIRHPDMPRGAFRLLWKTLGEGREWFGFVKNITADGAYYWVFANVTPDHSDGRLIGYYSVRRQAPTGAIREIEPLYREMCAIEARAGAKDAPDASIAWLTRQLEARSTSYEAFVLDCYKRHLKNGE</sequence>
<dbReference type="InterPro" id="IPR013655">
    <property type="entry name" value="PAS_fold_3"/>
</dbReference>
<comment type="caution">
    <text evidence="2">The sequence shown here is derived from an EMBL/GenBank/DDBJ whole genome shotgun (WGS) entry which is preliminary data.</text>
</comment>
<dbReference type="InterPro" id="IPR000014">
    <property type="entry name" value="PAS"/>
</dbReference>
<reference evidence="3" key="1">
    <citation type="journal article" date="2019" name="Int. J. Syst. Evol. Microbiol.">
        <title>The Global Catalogue of Microorganisms (GCM) 10K type strain sequencing project: providing services to taxonomists for standard genome sequencing and annotation.</title>
        <authorList>
            <consortium name="The Broad Institute Genomics Platform"/>
            <consortium name="The Broad Institute Genome Sequencing Center for Infectious Disease"/>
            <person name="Wu L."/>
            <person name="Ma J."/>
        </authorList>
    </citation>
    <scope>NUCLEOTIDE SEQUENCE [LARGE SCALE GENOMIC DNA]</scope>
    <source>
        <strain evidence="3">CCUG 48884</strain>
    </source>
</reference>
<name>A0ABW3WG17_9RHOO</name>
<dbReference type="SUPFAM" id="SSF55785">
    <property type="entry name" value="PYP-like sensor domain (PAS domain)"/>
    <property type="match status" value="1"/>
</dbReference>
<dbReference type="RefSeq" id="WP_002944022.1">
    <property type="nucleotide sequence ID" value="NZ_JARQZE010000002.1"/>
</dbReference>
<accession>A0ABW3WG17</accession>
<gene>
    <name evidence="2" type="ORF">ACFQ4M_11850</name>
</gene>
<evidence type="ECO:0000259" key="1">
    <source>
        <dbReference type="Pfam" id="PF08447"/>
    </source>
</evidence>
<proteinExistence type="predicted"/>
<evidence type="ECO:0000313" key="3">
    <source>
        <dbReference type="Proteomes" id="UP001597158"/>
    </source>
</evidence>
<dbReference type="Proteomes" id="UP001597158">
    <property type="component" value="Unassembled WGS sequence"/>
</dbReference>